<dbReference type="GO" id="GO:1902975">
    <property type="term" value="P:mitotic DNA replication initiation"/>
    <property type="evidence" value="ECO:0007669"/>
    <property type="project" value="TreeGrafter"/>
</dbReference>
<keyword evidence="4" id="KW-1185">Reference proteome</keyword>
<name>A0A3P6Q4M6_ANISI</name>
<sequence length="158" mass="18403">MIPQTLLRKYLLYAREHIHPKLEQMPQDKISKIFAEMRKESLATGSVAITVRQVESMIRLSEAHAKMHLRSYVSEDDVNMAIRVMLESFISTQKASIMRQMTKNFSKYLTVNRDNNELLLFVLKQLIKEQIHFEQGRHKTDLSTVAVPESDLVDRVCI</sequence>
<dbReference type="GO" id="GO:0003697">
    <property type="term" value="F:single-stranded DNA binding"/>
    <property type="evidence" value="ECO:0007669"/>
    <property type="project" value="TreeGrafter"/>
</dbReference>
<dbReference type="GO" id="GO:0005634">
    <property type="term" value="C:nucleus"/>
    <property type="evidence" value="ECO:0007669"/>
    <property type="project" value="TreeGrafter"/>
</dbReference>
<dbReference type="InterPro" id="IPR059098">
    <property type="entry name" value="WHD_MCM2"/>
</dbReference>
<dbReference type="AlphaFoldDB" id="A0A3P6Q4M6"/>
<dbReference type="GO" id="GO:0005524">
    <property type="term" value="F:ATP binding"/>
    <property type="evidence" value="ECO:0007669"/>
    <property type="project" value="InterPro"/>
</dbReference>
<dbReference type="PANTHER" id="PTHR11630:SF44">
    <property type="entry name" value="DNA REPLICATION LICENSING FACTOR MCM2"/>
    <property type="match status" value="1"/>
</dbReference>
<dbReference type="InterPro" id="IPR027417">
    <property type="entry name" value="P-loop_NTPase"/>
</dbReference>
<dbReference type="Pfam" id="PF17855">
    <property type="entry name" value="MCM_lid"/>
    <property type="match status" value="1"/>
</dbReference>
<dbReference type="GO" id="GO:0042555">
    <property type="term" value="C:MCM complex"/>
    <property type="evidence" value="ECO:0007669"/>
    <property type="project" value="TreeGrafter"/>
</dbReference>
<evidence type="ECO:0000313" key="4">
    <source>
        <dbReference type="Proteomes" id="UP000267096"/>
    </source>
</evidence>
<evidence type="ECO:0000259" key="2">
    <source>
        <dbReference type="Pfam" id="PF23669"/>
    </source>
</evidence>
<evidence type="ECO:0000313" key="3">
    <source>
        <dbReference type="EMBL" id="VDK25928.1"/>
    </source>
</evidence>
<dbReference type="EMBL" id="UYRR01011433">
    <property type="protein sequence ID" value="VDK25928.1"/>
    <property type="molecule type" value="Genomic_DNA"/>
</dbReference>
<feature type="domain" description="DNA replication licensing factor MCM2-like winged-helix" evidence="2">
    <location>
        <begin position="113"/>
        <end position="155"/>
    </location>
</feature>
<dbReference type="Pfam" id="PF23669">
    <property type="entry name" value="WHD_MCM2"/>
    <property type="match status" value="1"/>
</dbReference>
<dbReference type="Proteomes" id="UP000267096">
    <property type="component" value="Unassembled WGS sequence"/>
</dbReference>
<protein>
    <submittedName>
        <fullName evidence="3">Uncharacterized protein</fullName>
    </submittedName>
</protein>
<gene>
    <name evidence="3" type="ORF">ASIM_LOCUS5695</name>
</gene>
<accession>A0A3P6Q4M6</accession>
<reference evidence="3 4" key="1">
    <citation type="submission" date="2018-11" db="EMBL/GenBank/DDBJ databases">
        <authorList>
            <consortium name="Pathogen Informatics"/>
        </authorList>
    </citation>
    <scope>NUCLEOTIDE SEQUENCE [LARGE SCALE GENOMIC DNA]</scope>
</reference>
<organism evidence="3 4">
    <name type="scientific">Anisakis simplex</name>
    <name type="common">Herring worm</name>
    <dbReference type="NCBI Taxonomy" id="6269"/>
    <lineage>
        <taxon>Eukaryota</taxon>
        <taxon>Metazoa</taxon>
        <taxon>Ecdysozoa</taxon>
        <taxon>Nematoda</taxon>
        <taxon>Chromadorea</taxon>
        <taxon>Rhabditida</taxon>
        <taxon>Spirurina</taxon>
        <taxon>Ascaridomorpha</taxon>
        <taxon>Ascaridoidea</taxon>
        <taxon>Anisakidae</taxon>
        <taxon>Anisakis</taxon>
        <taxon>Anisakis simplex complex</taxon>
    </lineage>
</organism>
<dbReference type="GO" id="GO:0017116">
    <property type="term" value="F:single-stranded DNA helicase activity"/>
    <property type="evidence" value="ECO:0007669"/>
    <property type="project" value="TreeGrafter"/>
</dbReference>
<dbReference type="PANTHER" id="PTHR11630">
    <property type="entry name" value="DNA REPLICATION LICENSING FACTOR MCM FAMILY MEMBER"/>
    <property type="match status" value="1"/>
</dbReference>
<dbReference type="OrthoDB" id="844at2759"/>
<dbReference type="GO" id="GO:0043138">
    <property type="term" value="F:3'-5' DNA helicase activity"/>
    <property type="evidence" value="ECO:0007669"/>
    <property type="project" value="TreeGrafter"/>
</dbReference>
<evidence type="ECO:0000259" key="1">
    <source>
        <dbReference type="Pfam" id="PF17855"/>
    </source>
</evidence>
<dbReference type="Gene3D" id="3.40.50.300">
    <property type="entry name" value="P-loop containing nucleotide triphosphate hydrolases"/>
    <property type="match status" value="1"/>
</dbReference>
<feature type="domain" description="MCM AAA-lid" evidence="1">
    <location>
        <begin position="6"/>
        <end position="89"/>
    </location>
</feature>
<proteinExistence type="predicted"/>
<dbReference type="InterPro" id="IPR041562">
    <property type="entry name" value="MCM_lid"/>
</dbReference>
<dbReference type="GO" id="GO:0000727">
    <property type="term" value="P:double-strand break repair via break-induced replication"/>
    <property type="evidence" value="ECO:0007669"/>
    <property type="project" value="TreeGrafter"/>
</dbReference>
<dbReference type="InterPro" id="IPR031327">
    <property type="entry name" value="MCM"/>
</dbReference>